<proteinExistence type="predicted"/>
<dbReference type="EMBL" id="ABCK01000028">
    <property type="protein sequence ID" value="EDM25531.1"/>
    <property type="molecule type" value="Genomic_DNA"/>
</dbReference>
<gene>
    <name evidence="2" type="ORF">LNTAR_23719</name>
</gene>
<organism evidence="2 3">
    <name type="scientific">Lentisphaera araneosa HTCC2155</name>
    <dbReference type="NCBI Taxonomy" id="313628"/>
    <lineage>
        <taxon>Bacteria</taxon>
        <taxon>Pseudomonadati</taxon>
        <taxon>Lentisphaerota</taxon>
        <taxon>Lentisphaeria</taxon>
        <taxon>Lentisphaerales</taxon>
        <taxon>Lentisphaeraceae</taxon>
        <taxon>Lentisphaera</taxon>
    </lineage>
</organism>
<dbReference type="OrthoDB" id="6402588at2"/>
<evidence type="ECO:0000313" key="2">
    <source>
        <dbReference type="EMBL" id="EDM25531.1"/>
    </source>
</evidence>
<dbReference type="STRING" id="313628.LNTAR_23719"/>
<dbReference type="AlphaFoldDB" id="A6DS71"/>
<feature type="signal peptide" evidence="1">
    <location>
        <begin position="1"/>
        <end position="17"/>
    </location>
</feature>
<feature type="chain" id="PRO_5002694712" evidence="1">
    <location>
        <begin position="18"/>
        <end position="151"/>
    </location>
</feature>
<comment type="caution">
    <text evidence="2">The sequence shown here is derived from an EMBL/GenBank/DDBJ whole genome shotgun (WGS) entry which is preliminary data.</text>
</comment>
<evidence type="ECO:0000313" key="3">
    <source>
        <dbReference type="Proteomes" id="UP000004947"/>
    </source>
</evidence>
<evidence type="ECO:0000256" key="1">
    <source>
        <dbReference type="SAM" id="SignalP"/>
    </source>
</evidence>
<dbReference type="Proteomes" id="UP000004947">
    <property type="component" value="Unassembled WGS sequence"/>
</dbReference>
<accession>A6DS71</accession>
<dbReference type="Gene3D" id="3.40.1000.10">
    <property type="entry name" value="Mog1/PsbP, alpha/beta/alpha sandwich"/>
    <property type="match status" value="1"/>
</dbReference>
<keyword evidence="1" id="KW-0732">Signal</keyword>
<protein>
    <submittedName>
        <fullName evidence="2">Uncharacterized protein</fullName>
    </submittedName>
</protein>
<dbReference type="eggNOG" id="ENOG5034AIY">
    <property type="taxonomic scope" value="Bacteria"/>
</dbReference>
<keyword evidence="3" id="KW-1185">Reference proteome</keyword>
<name>A6DS71_9BACT</name>
<reference evidence="2 3" key="1">
    <citation type="journal article" date="2010" name="J. Bacteriol.">
        <title>Genome sequence of Lentisphaera araneosa HTCC2155T, the type species of the order Lentisphaerales in the phylum Lentisphaerae.</title>
        <authorList>
            <person name="Thrash J.C."/>
            <person name="Cho J.C."/>
            <person name="Vergin K.L."/>
            <person name="Morris R.M."/>
            <person name="Giovannoni S.J."/>
        </authorList>
    </citation>
    <scope>NUCLEOTIDE SEQUENCE [LARGE SCALE GENOMIC DNA]</scope>
    <source>
        <strain evidence="2 3">HTCC2155</strain>
    </source>
</reference>
<sequence length="151" mass="17168">MKKLICTLLILSSALYADFSHNDFQITPPKADSKLSPNGPQVAIFFLPPMDNFQANVNVQKQAFKGTIEEYKNISMGQFTKMKFTLISQNLSQGVFTVEYTGNMQNRDFQWYSKAVKKGDYVYLVTGAAPKRTWQYQGDKIKASVNSFKLK</sequence>
<dbReference type="RefSeq" id="WP_007280686.1">
    <property type="nucleotide sequence ID" value="NZ_ABCK01000028.1"/>
</dbReference>